<evidence type="ECO:0000256" key="5">
    <source>
        <dbReference type="ARBA" id="ARBA00023170"/>
    </source>
</evidence>
<keyword evidence="7" id="KW-0807">Transducer</keyword>
<feature type="transmembrane region" description="Helical" evidence="8">
    <location>
        <begin position="89"/>
        <end position="113"/>
    </location>
</feature>
<evidence type="ECO:0000256" key="6">
    <source>
        <dbReference type="ARBA" id="ARBA00023180"/>
    </source>
</evidence>
<evidence type="ECO:0000256" key="2">
    <source>
        <dbReference type="ARBA" id="ARBA00007242"/>
    </source>
</evidence>
<dbReference type="GO" id="GO:0005886">
    <property type="term" value="C:plasma membrane"/>
    <property type="evidence" value="ECO:0007669"/>
    <property type="project" value="UniProtKB-SubCell"/>
</dbReference>
<gene>
    <name evidence="9" type="ORF">ONB1V03_LOCUS4162</name>
</gene>
<evidence type="ECO:0000256" key="1">
    <source>
        <dbReference type="ARBA" id="ARBA00004651"/>
    </source>
</evidence>
<dbReference type="PANTHER" id="PTHR32546:SF26">
    <property type="entry name" value="SMOG, ISOFORM D"/>
    <property type="match status" value="1"/>
</dbReference>
<keyword evidence="8" id="KW-0472">Membrane</keyword>
<dbReference type="AlphaFoldDB" id="A0A7R9QF70"/>
<keyword evidence="8" id="KW-1133">Transmembrane helix</keyword>
<evidence type="ECO:0000313" key="10">
    <source>
        <dbReference type="Proteomes" id="UP000728032"/>
    </source>
</evidence>
<keyword evidence="8" id="KW-0812">Transmembrane</keyword>
<keyword evidence="3" id="KW-1003">Cell membrane</keyword>
<protein>
    <submittedName>
        <fullName evidence="9">Uncharacterized protein</fullName>
    </submittedName>
</protein>
<keyword evidence="10" id="KW-1185">Reference proteome</keyword>
<sequence>MGFRRGAYICRCKDGFYIPNKNKTNFVAQNSLDDNYFRGIAIEEAFISTLVGPTTGVDTFDPQNFICIPCEPGCPTCADDSPCFVHFNIFIRAVTLGVQSFCATITFMIAIAICKLRRSKVWHPPIS</sequence>
<dbReference type="InterPro" id="IPR043458">
    <property type="entry name" value="GPR158/179"/>
</dbReference>
<name>A0A7R9QF70_9ACAR</name>
<dbReference type="EMBL" id="CAJPVJ010001374">
    <property type="protein sequence ID" value="CAG2164611.1"/>
    <property type="molecule type" value="Genomic_DNA"/>
</dbReference>
<dbReference type="Proteomes" id="UP000728032">
    <property type="component" value="Unassembled WGS sequence"/>
</dbReference>
<evidence type="ECO:0000256" key="7">
    <source>
        <dbReference type="ARBA" id="ARBA00023224"/>
    </source>
</evidence>
<dbReference type="EMBL" id="OC916199">
    <property type="protein sequence ID" value="CAD7643489.1"/>
    <property type="molecule type" value="Genomic_DNA"/>
</dbReference>
<reference evidence="9" key="1">
    <citation type="submission" date="2020-11" db="EMBL/GenBank/DDBJ databases">
        <authorList>
            <person name="Tran Van P."/>
        </authorList>
    </citation>
    <scope>NUCLEOTIDE SEQUENCE</scope>
</reference>
<evidence type="ECO:0000256" key="4">
    <source>
        <dbReference type="ARBA" id="ARBA00023040"/>
    </source>
</evidence>
<evidence type="ECO:0000313" key="9">
    <source>
        <dbReference type="EMBL" id="CAD7643489.1"/>
    </source>
</evidence>
<evidence type="ECO:0000256" key="3">
    <source>
        <dbReference type="ARBA" id="ARBA00022475"/>
    </source>
</evidence>
<evidence type="ECO:0000256" key="8">
    <source>
        <dbReference type="SAM" id="Phobius"/>
    </source>
</evidence>
<organism evidence="9">
    <name type="scientific">Oppiella nova</name>
    <dbReference type="NCBI Taxonomy" id="334625"/>
    <lineage>
        <taxon>Eukaryota</taxon>
        <taxon>Metazoa</taxon>
        <taxon>Ecdysozoa</taxon>
        <taxon>Arthropoda</taxon>
        <taxon>Chelicerata</taxon>
        <taxon>Arachnida</taxon>
        <taxon>Acari</taxon>
        <taxon>Acariformes</taxon>
        <taxon>Sarcoptiformes</taxon>
        <taxon>Oribatida</taxon>
        <taxon>Brachypylina</taxon>
        <taxon>Oppioidea</taxon>
        <taxon>Oppiidae</taxon>
        <taxon>Oppiella</taxon>
    </lineage>
</organism>
<keyword evidence="6" id="KW-0325">Glycoprotein</keyword>
<dbReference type="GO" id="GO:0004930">
    <property type="term" value="F:G protein-coupled receptor activity"/>
    <property type="evidence" value="ECO:0007669"/>
    <property type="project" value="UniProtKB-KW"/>
</dbReference>
<keyword evidence="5" id="KW-0675">Receptor</keyword>
<keyword evidence="4" id="KW-0297">G-protein coupled receptor</keyword>
<dbReference type="OrthoDB" id="2129233at2759"/>
<dbReference type="PANTHER" id="PTHR32546">
    <property type="entry name" value="G-PROTEIN COUPLED RECEPTOR 158-RELATED"/>
    <property type="match status" value="1"/>
</dbReference>
<proteinExistence type="inferred from homology"/>
<comment type="similarity">
    <text evidence="2">Belongs to the G-protein coupled receptor 3 family.</text>
</comment>
<accession>A0A7R9QF70</accession>
<comment type="subcellular location">
    <subcellularLocation>
        <location evidence="1">Cell membrane</location>
        <topology evidence="1">Multi-pass membrane protein</topology>
    </subcellularLocation>
</comment>